<evidence type="ECO:0000256" key="1">
    <source>
        <dbReference type="SAM" id="Phobius"/>
    </source>
</evidence>
<protein>
    <submittedName>
        <fullName evidence="2">7670_t:CDS:1</fullName>
    </submittedName>
</protein>
<sequence length="134" mass="15923">ILFKNVINTEEEINRRARVIGSCFHPDRTKNPKCPFWLKGIYKSQGDELFKLISEFKEHLLDNLNQSSERQKRLNRNNSHTSILFHIQKVFILFIYSYASPYLIYYCKKSIRLNSSGILHPSVARPNRRRKKPD</sequence>
<keyword evidence="1" id="KW-1133">Transmembrane helix</keyword>
<keyword evidence="1" id="KW-0472">Membrane</keyword>
<name>A0A9N9HJ66_9GLOM</name>
<dbReference type="EMBL" id="CAJVQA010009001">
    <property type="protein sequence ID" value="CAG8679873.1"/>
    <property type="molecule type" value="Genomic_DNA"/>
</dbReference>
<evidence type="ECO:0000313" key="2">
    <source>
        <dbReference type="EMBL" id="CAG8679873.1"/>
    </source>
</evidence>
<gene>
    <name evidence="2" type="ORF">CPELLU_LOCUS10724</name>
</gene>
<accession>A0A9N9HJ66</accession>
<evidence type="ECO:0000313" key="3">
    <source>
        <dbReference type="Proteomes" id="UP000789759"/>
    </source>
</evidence>
<keyword evidence="3" id="KW-1185">Reference proteome</keyword>
<feature type="non-terminal residue" evidence="2">
    <location>
        <position position="1"/>
    </location>
</feature>
<comment type="caution">
    <text evidence="2">The sequence shown here is derived from an EMBL/GenBank/DDBJ whole genome shotgun (WGS) entry which is preliminary data.</text>
</comment>
<reference evidence="2" key="1">
    <citation type="submission" date="2021-06" db="EMBL/GenBank/DDBJ databases">
        <authorList>
            <person name="Kallberg Y."/>
            <person name="Tangrot J."/>
            <person name="Rosling A."/>
        </authorList>
    </citation>
    <scope>NUCLEOTIDE SEQUENCE</scope>
    <source>
        <strain evidence="2">FL966</strain>
    </source>
</reference>
<feature type="transmembrane region" description="Helical" evidence="1">
    <location>
        <begin position="83"/>
        <end position="105"/>
    </location>
</feature>
<dbReference type="Proteomes" id="UP000789759">
    <property type="component" value="Unassembled WGS sequence"/>
</dbReference>
<proteinExistence type="predicted"/>
<dbReference type="AlphaFoldDB" id="A0A9N9HJ66"/>
<keyword evidence="1" id="KW-0812">Transmembrane</keyword>
<organism evidence="2 3">
    <name type="scientific">Cetraspora pellucida</name>
    <dbReference type="NCBI Taxonomy" id="1433469"/>
    <lineage>
        <taxon>Eukaryota</taxon>
        <taxon>Fungi</taxon>
        <taxon>Fungi incertae sedis</taxon>
        <taxon>Mucoromycota</taxon>
        <taxon>Glomeromycotina</taxon>
        <taxon>Glomeromycetes</taxon>
        <taxon>Diversisporales</taxon>
        <taxon>Gigasporaceae</taxon>
        <taxon>Cetraspora</taxon>
    </lineage>
</organism>